<name>A0A209A4M7_YERIN</name>
<sequence>MLNTLSGCFHAVGNGTFFTSKIRGIDGSEFNWGYDCGSTSENTINKIIDSSYLEFNDGDSIDMMVISHFDDDHANGLLTLLKKHTIKRLVLPYSDWTQTIREISINGSHGVSASVVLFQLNPALWLYNNDLSNRVEKIILVQGNGGPEDSDESKNPVPSPKILDESLILRDNSDELNVPEQERRINDTFDNVFFDLGRPINSSGIKLSKLNHTQPIGALSGIFEFVFYNAEKTFKKLNLVYEKNGELRAKKSHVKLADAKNDIQQTIESINLHQSVNSSLDAEWREKLKTCYQKHFGSTNKAKNNISLCMYASPKTTPHPHYFIFTRCRQSYEIHSAGLIFTGDINLTAPVLDDFKSHLGADRWMNCGLFQIPHHGSADCWEKGHTKKIKPAYFIQCATPTLKHPSQFVLDDLNDEKSVVYNASRQNPVHFSYGFRLRRM</sequence>
<gene>
    <name evidence="1" type="ORF">CBW57_08665</name>
</gene>
<dbReference type="PANTHER" id="PTHR30619:SF1">
    <property type="entry name" value="RECOMBINATION PROTEIN 2"/>
    <property type="match status" value="1"/>
</dbReference>
<organism evidence="1 2">
    <name type="scientific">Yersinia intermedia</name>
    <dbReference type="NCBI Taxonomy" id="631"/>
    <lineage>
        <taxon>Bacteria</taxon>
        <taxon>Pseudomonadati</taxon>
        <taxon>Pseudomonadota</taxon>
        <taxon>Gammaproteobacteria</taxon>
        <taxon>Enterobacterales</taxon>
        <taxon>Yersiniaceae</taxon>
        <taxon>Yersinia</taxon>
    </lineage>
</organism>
<protein>
    <recommendedName>
        <fullName evidence="3">DNA internalization-related competence protein ComEC/Rec2</fullName>
    </recommendedName>
</protein>
<proteinExistence type="predicted"/>
<dbReference type="InterPro" id="IPR052159">
    <property type="entry name" value="Competence_DNA_uptake"/>
</dbReference>
<evidence type="ECO:0008006" key="3">
    <source>
        <dbReference type="Google" id="ProtNLM"/>
    </source>
</evidence>
<dbReference type="Gene3D" id="3.60.15.10">
    <property type="entry name" value="Ribonuclease Z/Hydroxyacylglutathione hydrolase-like"/>
    <property type="match status" value="1"/>
</dbReference>
<evidence type="ECO:0000313" key="1">
    <source>
        <dbReference type="EMBL" id="OVZ87640.1"/>
    </source>
</evidence>
<dbReference type="AlphaFoldDB" id="A0A209A4M7"/>
<dbReference type="SUPFAM" id="SSF56281">
    <property type="entry name" value="Metallo-hydrolase/oxidoreductase"/>
    <property type="match status" value="1"/>
</dbReference>
<dbReference type="PANTHER" id="PTHR30619">
    <property type="entry name" value="DNA INTERNALIZATION/COMPETENCE PROTEIN COMEC/REC2"/>
    <property type="match status" value="1"/>
</dbReference>
<dbReference type="EMBL" id="NHOI01000010">
    <property type="protein sequence ID" value="OVZ87640.1"/>
    <property type="molecule type" value="Genomic_DNA"/>
</dbReference>
<dbReference type="RefSeq" id="WP_087815762.1">
    <property type="nucleotide sequence ID" value="NZ_CBCPKE010000001.1"/>
</dbReference>
<dbReference type="Proteomes" id="UP000196440">
    <property type="component" value="Unassembled WGS sequence"/>
</dbReference>
<comment type="caution">
    <text evidence="1">The sequence shown here is derived from an EMBL/GenBank/DDBJ whole genome shotgun (WGS) entry which is preliminary data.</text>
</comment>
<dbReference type="InterPro" id="IPR036866">
    <property type="entry name" value="RibonucZ/Hydroxyglut_hydro"/>
</dbReference>
<evidence type="ECO:0000313" key="2">
    <source>
        <dbReference type="Proteomes" id="UP000196440"/>
    </source>
</evidence>
<accession>A0A209A4M7</accession>
<reference evidence="1 2" key="1">
    <citation type="submission" date="2017-05" db="EMBL/GenBank/DDBJ databases">
        <title>Whole genome sequencing of Yersinia kristensenii.</title>
        <authorList>
            <person name="Campioni F."/>
        </authorList>
    </citation>
    <scope>NUCLEOTIDE SEQUENCE [LARGE SCALE GENOMIC DNA]</scope>
    <source>
        <strain evidence="1 2">CFSAN060536</strain>
    </source>
</reference>